<organism evidence="3 4">
    <name type="scientific">Lapillicoccus jejuensis</name>
    <dbReference type="NCBI Taxonomy" id="402171"/>
    <lineage>
        <taxon>Bacteria</taxon>
        <taxon>Bacillati</taxon>
        <taxon>Actinomycetota</taxon>
        <taxon>Actinomycetes</taxon>
        <taxon>Micrococcales</taxon>
        <taxon>Intrasporangiaceae</taxon>
        <taxon>Lapillicoccus</taxon>
    </lineage>
</organism>
<evidence type="ECO:0000256" key="1">
    <source>
        <dbReference type="SAM" id="MobiDB-lite"/>
    </source>
</evidence>
<dbReference type="EMBL" id="VFMN01000001">
    <property type="protein sequence ID" value="TQJ08980.1"/>
    <property type="molecule type" value="Genomic_DNA"/>
</dbReference>
<keyword evidence="4" id="KW-1185">Reference proteome</keyword>
<dbReference type="PANTHER" id="PTHR43433">
    <property type="entry name" value="HYDROLASE, ALPHA/BETA FOLD FAMILY PROTEIN"/>
    <property type="match status" value="1"/>
</dbReference>
<dbReference type="PRINTS" id="PR00111">
    <property type="entry name" value="ABHYDROLASE"/>
</dbReference>
<gene>
    <name evidence="3" type="ORF">FB458_2082</name>
</gene>
<dbReference type="Proteomes" id="UP000317893">
    <property type="component" value="Unassembled WGS sequence"/>
</dbReference>
<dbReference type="InterPro" id="IPR050471">
    <property type="entry name" value="AB_hydrolase"/>
</dbReference>
<comment type="caution">
    <text evidence="3">The sequence shown here is derived from an EMBL/GenBank/DDBJ whole genome shotgun (WGS) entry which is preliminary data.</text>
</comment>
<dbReference type="Pfam" id="PF00561">
    <property type="entry name" value="Abhydrolase_1"/>
    <property type="match status" value="1"/>
</dbReference>
<dbReference type="InterPro" id="IPR029058">
    <property type="entry name" value="AB_hydrolase_fold"/>
</dbReference>
<dbReference type="PANTHER" id="PTHR43433:SF5">
    <property type="entry name" value="AB HYDROLASE-1 DOMAIN-CONTAINING PROTEIN"/>
    <property type="match status" value="1"/>
</dbReference>
<feature type="region of interest" description="Disordered" evidence="1">
    <location>
        <begin position="1"/>
        <end position="30"/>
    </location>
</feature>
<evidence type="ECO:0000313" key="3">
    <source>
        <dbReference type="EMBL" id="TQJ08980.1"/>
    </source>
</evidence>
<evidence type="ECO:0000313" key="4">
    <source>
        <dbReference type="Proteomes" id="UP000317893"/>
    </source>
</evidence>
<dbReference type="Gene3D" id="3.40.50.1820">
    <property type="entry name" value="alpha/beta hydrolase"/>
    <property type="match status" value="1"/>
</dbReference>
<protein>
    <submittedName>
        <fullName evidence="3">Pimeloyl-ACP methyl ester carboxylesterase</fullName>
    </submittedName>
</protein>
<accession>A0A542E0V9</accession>
<dbReference type="SUPFAM" id="SSF53474">
    <property type="entry name" value="alpha/beta-Hydrolases"/>
    <property type="match status" value="1"/>
</dbReference>
<dbReference type="AlphaFoldDB" id="A0A542E0V9"/>
<name>A0A542E0V9_9MICO</name>
<reference evidence="3 4" key="1">
    <citation type="submission" date="2019-06" db="EMBL/GenBank/DDBJ databases">
        <title>Sequencing the genomes of 1000 actinobacteria strains.</title>
        <authorList>
            <person name="Klenk H.-P."/>
        </authorList>
    </citation>
    <scope>NUCLEOTIDE SEQUENCE [LARGE SCALE GENOMIC DNA]</scope>
    <source>
        <strain evidence="3 4">DSM 18607</strain>
    </source>
</reference>
<sequence>MGTVPDVTDASPAPEPDGLRRTTAVASDGTRLAVQVSGPPPSASPRTPVLLLAGQANSHRWWDGLREDLDVDRTTVTLDWRGTGASDAPDAPYGTPVLAGDAVAVLDALGLGRVDVHGTSMGGRVAQWLAADHPERVRRLVLGCTSPGGPHAAERGPQVRRALADPDPERARAALVDLMVPPSWVAQHGEPTTVLGDPGMTPASRGRHLVCSNRHDAWDALPRIVAPTLVLHGDEDAMAPVANAALLVERVPDARVHVLAGARHAYFLHRRAEAAALVRDFLD</sequence>
<dbReference type="InterPro" id="IPR000073">
    <property type="entry name" value="AB_hydrolase_1"/>
</dbReference>
<feature type="domain" description="AB hydrolase-1" evidence="2">
    <location>
        <begin position="48"/>
        <end position="267"/>
    </location>
</feature>
<dbReference type="GO" id="GO:0003824">
    <property type="term" value="F:catalytic activity"/>
    <property type="evidence" value="ECO:0007669"/>
    <property type="project" value="UniProtKB-ARBA"/>
</dbReference>
<evidence type="ECO:0000259" key="2">
    <source>
        <dbReference type="Pfam" id="PF00561"/>
    </source>
</evidence>
<proteinExistence type="predicted"/>